<dbReference type="PROSITE" id="PS50893">
    <property type="entry name" value="ABC_TRANSPORTER_2"/>
    <property type="match status" value="2"/>
</dbReference>
<feature type="domain" description="ABC transporter" evidence="6">
    <location>
        <begin position="292"/>
        <end position="533"/>
    </location>
</feature>
<dbReference type="GO" id="GO:0016887">
    <property type="term" value="F:ATP hydrolysis activity"/>
    <property type="evidence" value="ECO:0007669"/>
    <property type="project" value="InterPro"/>
</dbReference>
<protein>
    <submittedName>
        <fullName evidence="7">ABC-type glutathione transport system ATPase component</fullName>
    </submittedName>
</protein>
<sequence length="545" mass="60076">MSLLDIKDYRLDIDTFDGPVHVLKGINLSINRGDTLGIVGESGSGKTVLVRSVLGIGPRNARVIEGGISFDGQNITNLSEKEWAKIRGIRISMIFQDPMTYLNPLFSIGRQISDVIAAHEKAAGHGVSPKAARRTRTEELLDQVGLPNPAMLFSQYPHQLSGGMRQRVLIAMALAGKPDILIADEPTTALDVTVQAQVLDLINSLVEKLNLTVIMISHDIGAIATVARRCAVMYKGEIVEQGLTRDILSNPQHDYTKRLLSAVPDIDAAPERVAARPAASEPAKSRFLLEAVDLKKVYRSQSGEDFTAVNSLSLSVRTGEIFGVVGESGSGKSTLARMLLRLIDPTSGDVIFDGQNISGLSEKALRAMRRHMQFVFQNPHSALNGRHTIGDAIGEPLRLQTKMGRREIEARIEALLDIVQLPRLFKYRYPHELSGGQKQRVCIARAIALNPRLLVLDEPTSALDISVQAQVLEFLQQLRAEMNLTYVFISHNLAVIRQICDRTIVMKHGEIVEQGETEQIFLHPRENYTRTLIESGRKTSQAADL</sequence>
<dbReference type="InterPro" id="IPR027417">
    <property type="entry name" value="P-loop_NTPase"/>
</dbReference>
<evidence type="ECO:0000256" key="1">
    <source>
        <dbReference type="ARBA" id="ARBA00004417"/>
    </source>
</evidence>
<dbReference type="InterPro" id="IPR003593">
    <property type="entry name" value="AAA+_ATPase"/>
</dbReference>
<dbReference type="GO" id="GO:0015833">
    <property type="term" value="P:peptide transport"/>
    <property type="evidence" value="ECO:0007669"/>
    <property type="project" value="InterPro"/>
</dbReference>
<comment type="caution">
    <text evidence="7">The sequence shown here is derived from an EMBL/GenBank/DDBJ whole genome shotgun (WGS) entry which is preliminary data.</text>
</comment>
<dbReference type="InterPro" id="IPR003439">
    <property type="entry name" value="ABC_transporter-like_ATP-bd"/>
</dbReference>
<evidence type="ECO:0000256" key="4">
    <source>
        <dbReference type="ARBA" id="ARBA00022741"/>
    </source>
</evidence>
<dbReference type="Pfam" id="PF00005">
    <property type="entry name" value="ABC_tran"/>
    <property type="match status" value="2"/>
</dbReference>
<dbReference type="FunFam" id="3.40.50.300:FF:000016">
    <property type="entry name" value="Oligopeptide ABC transporter ATP-binding component"/>
    <property type="match status" value="1"/>
</dbReference>
<feature type="domain" description="ABC transporter" evidence="6">
    <location>
        <begin position="1"/>
        <end position="260"/>
    </location>
</feature>
<dbReference type="GO" id="GO:0005524">
    <property type="term" value="F:ATP binding"/>
    <property type="evidence" value="ECO:0007669"/>
    <property type="project" value="UniProtKB-KW"/>
</dbReference>
<dbReference type="NCBIfam" id="NF008453">
    <property type="entry name" value="PRK11308.1"/>
    <property type="match status" value="2"/>
</dbReference>
<reference evidence="7 8" key="1">
    <citation type="submission" date="2020-08" db="EMBL/GenBank/DDBJ databases">
        <title>Genomic Encyclopedia of Type Strains, Phase IV (KMG-IV): sequencing the most valuable type-strain genomes for metagenomic binning, comparative biology and taxonomic classification.</title>
        <authorList>
            <person name="Goeker M."/>
        </authorList>
    </citation>
    <scope>NUCLEOTIDE SEQUENCE [LARGE SCALE GENOMIC DNA]</scope>
    <source>
        <strain evidence="7 8">DSM 26385</strain>
    </source>
</reference>
<comment type="similarity">
    <text evidence="2">Belongs to the ABC transporter superfamily.</text>
</comment>
<dbReference type="PROSITE" id="PS00211">
    <property type="entry name" value="ABC_TRANSPORTER_1"/>
    <property type="match status" value="2"/>
</dbReference>
<proteinExistence type="inferred from homology"/>
<comment type="subcellular location">
    <subcellularLocation>
        <location evidence="1">Cell inner membrane</location>
        <topology evidence="1">Peripheral membrane protein</topology>
    </subcellularLocation>
</comment>
<evidence type="ECO:0000256" key="5">
    <source>
        <dbReference type="ARBA" id="ARBA00022840"/>
    </source>
</evidence>
<keyword evidence="8" id="KW-1185">Reference proteome</keyword>
<dbReference type="RefSeq" id="WP_183794999.1">
    <property type="nucleotide sequence ID" value="NZ_JACIDU010000021.1"/>
</dbReference>
<dbReference type="Proteomes" id="UP000584824">
    <property type="component" value="Unassembled WGS sequence"/>
</dbReference>
<dbReference type="GO" id="GO:0055085">
    <property type="term" value="P:transmembrane transport"/>
    <property type="evidence" value="ECO:0007669"/>
    <property type="project" value="UniProtKB-ARBA"/>
</dbReference>
<evidence type="ECO:0000256" key="3">
    <source>
        <dbReference type="ARBA" id="ARBA00022448"/>
    </source>
</evidence>
<dbReference type="GO" id="GO:0005886">
    <property type="term" value="C:plasma membrane"/>
    <property type="evidence" value="ECO:0007669"/>
    <property type="project" value="UniProtKB-SubCell"/>
</dbReference>
<evidence type="ECO:0000313" key="8">
    <source>
        <dbReference type="Proteomes" id="UP000584824"/>
    </source>
</evidence>
<dbReference type="NCBIfam" id="NF007739">
    <property type="entry name" value="PRK10419.1"/>
    <property type="match status" value="2"/>
</dbReference>
<dbReference type="InterPro" id="IPR017871">
    <property type="entry name" value="ABC_transporter-like_CS"/>
</dbReference>
<dbReference type="AlphaFoldDB" id="A0A7W6K5J0"/>
<dbReference type="InterPro" id="IPR013563">
    <property type="entry name" value="Oligopep_ABC_C"/>
</dbReference>
<name>A0A7W6K5J0_9HYPH</name>
<dbReference type="InterPro" id="IPR050319">
    <property type="entry name" value="ABC_transp_ATP-bind"/>
</dbReference>
<accession>A0A7W6K5J0</accession>
<evidence type="ECO:0000313" key="7">
    <source>
        <dbReference type="EMBL" id="MBB4105477.1"/>
    </source>
</evidence>
<dbReference type="CDD" id="cd03257">
    <property type="entry name" value="ABC_NikE_OppD_transporters"/>
    <property type="match status" value="2"/>
</dbReference>
<evidence type="ECO:0000256" key="2">
    <source>
        <dbReference type="ARBA" id="ARBA00005417"/>
    </source>
</evidence>
<dbReference type="SUPFAM" id="SSF52540">
    <property type="entry name" value="P-loop containing nucleoside triphosphate hydrolases"/>
    <property type="match status" value="2"/>
</dbReference>
<keyword evidence="5" id="KW-0067">ATP-binding</keyword>
<evidence type="ECO:0000259" key="6">
    <source>
        <dbReference type="PROSITE" id="PS50893"/>
    </source>
</evidence>
<dbReference type="EMBL" id="JACIDU010000021">
    <property type="protein sequence ID" value="MBB4105477.1"/>
    <property type="molecule type" value="Genomic_DNA"/>
</dbReference>
<dbReference type="Pfam" id="PF08352">
    <property type="entry name" value="oligo_HPY"/>
    <property type="match status" value="2"/>
</dbReference>
<organism evidence="7 8">
    <name type="scientific">Allorhizobium borbori</name>
    <dbReference type="NCBI Taxonomy" id="485907"/>
    <lineage>
        <taxon>Bacteria</taxon>
        <taxon>Pseudomonadati</taxon>
        <taxon>Pseudomonadota</taxon>
        <taxon>Alphaproteobacteria</taxon>
        <taxon>Hyphomicrobiales</taxon>
        <taxon>Rhizobiaceae</taxon>
        <taxon>Rhizobium/Agrobacterium group</taxon>
        <taxon>Allorhizobium</taxon>
    </lineage>
</organism>
<keyword evidence="4" id="KW-0547">Nucleotide-binding</keyword>
<keyword evidence="3" id="KW-0813">Transport</keyword>
<dbReference type="PANTHER" id="PTHR43776">
    <property type="entry name" value="TRANSPORT ATP-BINDING PROTEIN"/>
    <property type="match status" value="1"/>
</dbReference>
<dbReference type="SMART" id="SM00382">
    <property type="entry name" value="AAA"/>
    <property type="match status" value="2"/>
</dbReference>
<gene>
    <name evidence="7" type="ORF">GGQ66_004064</name>
</gene>
<dbReference type="Gene3D" id="3.40.50.300">
    <property type="entry name" value="P-loop containing nucleotide triphosphate hydrolases"/>
    <property type="match status" value="2"/>
</dbReference>